<dbReference type="Pfam" id="PF13649">
    <property type="entry name" value="Methyltransf_25"/>
    <property type="match status" value="1"/>
</dbReference>
<dbReference type="PANTHER" id="PTHR42912">
    <property type="entry name" value="METHYLTRANSFERASE"/>
    <property type="match status" value="1"/>
</dbReference>
<dbReference type="PANTHER" id="PTHR42912:SF93">
    <property type="entry name" value="N6-ADENOSINE-METHYLTRANSFERASE TMT1A"/>
    <property type="match status" value="1"/>
</dbReference>
<dbReference type="GO" id="GO:0046872">
    <property type="term" value="F:metal ion binding"/>
    <property type="evidence" value="ECO:0007669"/>
    <property type="project" value="UniProtKB-KW"/>
</dbReference>
<name>A0A345XWS7_9ACTN</name>
<dbReference type="PIRSF" id="PIRSF018249">
    <property type="entry name" value="MyrA_prd"/>
    <property type="match status" value="1"/>
</dbReference>
<dbReference type="InterPro" id="IPR016718">
    <property type="entry name" value="rRNA_m1G-MeTrfase_A_prd"/>
</dbReference>
<feature type="binding site" evidence="2">
    <location>
        <begin position="109"/>
        <end position="110"/>
    </location>
    <ligand>
        <name>S-adenosyl-L-methionine</name>
        <dbReference type="ChEBI" id="CHEBI:59789"/>
    </ligand>
</feature>
<evidence type="ECO:0000313" key="6">
    <source>
        <dbReference type="Proteomes" id="UP000254425"/>
    </source>
</evidence>
<feature type="domain" description="Methyltransferase" evidence="3">
    <location>
        <begin position="102"/>
        <end position="186"/>
    </location>
</feature>
<dbReference type="AlphaFoldDB" id="A0A345XWS7"/>
<feature type="binding site" evidence="1">
    <location>
        <position position="21"/>
    </location>
    <ligand>
        <name>Zn(2+)</name>
        <dbReference type="ChEBI" id="CHEBI:29105"/>
    </ligand>
</feature>
<keyword evidence="6" id="KW-1185">Reference proteome</keyword>
<evidence type="ECO:0000256" key="2">
    <source>
        <dbReference type="PIRSR" id="PIRSR018249-2"/>
    </source>
</evidence>
<evidence type="ECO:0000259" key="4">
    <source>
        <dbReference type="Pfam" id="PF21302"/>
    </source>
</evidence>
<feature type="binding site" evidence="2">
    <location>
        <position position="197"/>
    </location>
    <ligand>
        <name>S-adenosyl-L-methionine</name>
        <dbReference type="ChEBI" id="CHEBI:59789"/>
    </ligand>
</feature>
<gene>
    <name evidence="5" type="ORF">DVA86_29350</name>
</gene>
<organism evidence="5 6">
    <name type="scientific">Streptomyces armeniacus</name>
    <dbReference type="NCBI Taxonomy" id="83291"/>
    <lineage>
        <taxon>Bacteria</taxon>
        <taxon>Bacillati</taxon>
        <taxon>Actinomycetota</taxon>
        <taxon>Actinomycetes</taxon>
        <taxon>Kitasatosporales</taxon>
        <taxon>Streptomycetaceae</taxon>
        <taxon>Streptomyces</taxon>
    </lineage>
</organism>
<dbReference type="GO" id="GO:0008168">
    <property type="term" value="F:methyltransferase activity"/>
    <property type="evidence" value="ECO:0007669"/>
    <property type="project" value="UniProtKB-KW"/>
</dbReference>
<dbReference type="RefSeq" id="WP_208882788.1">
    <property type="nucleotide sequence ID" value="NZ_CP031320.1"/>
</dbReference>
<feature type="binding site" evidence="1">
    <location>
        <position position="37"/>
    </location>
    <ligand>
        <name>Zn(2+)</name>
        <dbReference type="ChEBI" id="CHEBI:29105"/>
    </ligand>
</feature>
<sequence>MHITPGGSPRPARTALDLLRCPLCGARLARSGSAFVCPVGHSFDIARQGYVGLLGGGVRAASADTAVMVGAREAFLRGGHYAPLAGALAGWAVSLCRPGAAVLDAGVGTGYYLAAVLEALPGAVGLGLDVSKYAVRRAARVHPRAAAATWDVWEALPVGTDSVDLLVNVFAPRNGREFRRVLRPGGVLLVVTPTSRHMAELRDAFGMLAVDGAKEERLGRTLSAFFRHVETRLREYAVTLTPGEVADLVSMGPTHHHLREGEAAGRAAGLDGPVRVTASFRLSVYRPL</sequence>
<evidence type="ECO:0000256" key="1">
    <source>
        <dbReference type="PIRSR" id="PIRSR018249-1"/>
    </source>
</evidence>
<keyword evidence="1" id="KW-0862">Zinc</keyword>
<dbReference type="SUPFAM" id="SSF53335">
    <property type="entry name" value="S-adenosyl-L-methionine-dependent methyltransferases"/>
    <property type="match status" value="1"/>
</dbReference>
<keyword evidence="5" id="KW-0808">Transferase</keyword>
<dbReference type="Gene3D" id="3.40.50.150">
    <property type="entry name" value="Vaccinia Virus protein VP39"/>
    <property type="match status" value="1"/>
</dbReference>
<dbReference type="InterPro" id="IPR050508">
    <property type="entry name" value="Methyltransf_Superfamily"/>
</dbReference>
<dbReference type="CDD" id="cd02440">
    <property type="entry name" value="AdoMet_MTases"/>
    <property type="match status" value="1"/>
</dbReference>
<feature type="binding site" evidence="1">
    <location>
        <position position="24"/>
    </location>
    <ligand>
        <name>Zn(2+)</name>
        <dbReference type="ChEBI" id="CHEBI:29105"/>
    </ligand>
</feature>
<dbReference type="Proteomes" id="UP000254425">
    <property type="component" value="Chromosome"/>
</dbReference>
<feature type="domain" description="23S rRNA (guanine(745)-N(1))-methyltransferase N-terminal" evidence="4">
    <location>
        <begin position="20"/>
        <end position="54"/>
    </location>
</feature>
<reference evidence="5 6" key="1">
    <citation type="submission" date="2018-07" db="EMBL/GenBank/DDBJ databases">
        <title>Draft genome of the type strain Streptomyces armeniacus ATCC 15676.</title>
        <authorList>
            <person name="Labana P."/>
            <person name="Gosse J.T."/>
            <person name="Boddy C.N."/>
        </authorList>
    </citation>
    <scope>NUCLEOTIDE SEQUENCE [LARGE SCALE GENOMIC DNA]</scope>
    <source>
        <strain evidence="5 6">ATCC 15676</strain>
    </source>
</reference>
<dbReference type="GO" id="GO:0032259">
    <property type="term" value="P:methylation"/>
    <property type="evidence" value="ECO:0007669"/>
    <property type="project" value="UniProtKB-KW"/>
</dbReference>
<feature type="binding site" evidence="1">
    <location>
        <position position="41"/>
    </location>
    <ligand>
        <name>Zn(2+)</name>
        <dbReference type="ChEBI" id="CHEBI:29105"/>
    </ligand>
</feature>
<dbReference type="KEGG" id="sarm:DVA86_29350"/>
<evidence type="ECO:0000259" key="3">
    <source>
        <dbReference type="Pfam" id="PF13649"/>
    </source>
</evidence>
<evidence type="ECO:0000313" key="5">
    <source>
        <dbReference type="EMBL" id="AXK36093.1"/>
    </source>
</evidence>
<protein>
    <submittedName>
        <fullName evidence="5">Methyltransferase domain-containing protein</fullName>
    </submittedName>
</protein>
<proteinExistence type="predicted"/>
<keyword evidence="2" id="KW-0949">S-adenosyl-L-methionine</keyword>
<dbReference type="Pfam" id="PF21302">
    <property type="entry name" value="Zn_ribbon_RlmA"/>
    <property type="match status" value="1"/>
</dbReference>
<dbReference type="EMBL" id="CP031320">
    <property type="protein sequence ID" value="AXK36093.1"/>
    <property type="molecule type" value="Genomic_DNA"/>
</dbReference>
<keyword evidence="1" id="KW-0479">Metal-binding</keyword>
<keyword evidence="5" id="KW-0489">Methyltransferase</keyword>
<dbReference type="InterPro" id="IPR048647">
    <property type="entry name" value="RlmA_N"/>
</dbReference>
<dbReference type="InterPro" id="IPR029063">
    <property type="entry name" value="SAM-dependent_MTases_sf"/>
</dbReference>
<accession>A0A345XWS7</accession>
<feature type="binding site" evidence="2">
    <location>
        <position position="81"/>
    </location>
    <ligand>
        <name>S-adenosyl-L-methionine</name>
        <dbReference type="ChEBI" id="CHEBI:59789"/>
    </ligand>
</feature>
<dbReference type="InterPro" id="IPR041698">
    <property type="entry name" value="Methyltransf_25"/>
</dbReference>